<dbReference type="SUPFAM" id="SSF111369">
    <property type="entry name" value="HlyD-like secretion proteins"/>
    <property type="match status" value="1"/>
</dbReference>
<accession>A0A4U5TPI7</accession>
<protein>
    <submittedName>
        <fullName evidence="2">HlyD family efflux transporter periplasmic adaptor subunit</fullName>
    </submittedName>
</protein>
<comment type="caution">
    <text evidence="2">The sequence shown here is derived from an EMBL/GenBank/DDBJ whole genome shotgun (WGS) entry which is preliminary data.</text>
</comment>
<keyword evidence="3" id="KW-1185">Reference proteome</keyword>
<feature type="transmembrane region" description="Helical" evidence="1">
    <location>
        <begin position="7"/>
        <end position="28"/>
    </location>
</feature>
<proteinExistence type="predicted"/>
<dbReference type="PANTHER" id="PTHR30469:SF36">
    <property type="entry name" value="BLL3903 PROTEIN"/>
    <property type="match status" value="1"/>
</dbReference>
<gene>
    <name evidence="2" type="ORF">FCN74_08355</name>
</gene>
<dbReference type="PANTHER" id="PTHR30469">
    <property type="entry name" value="MULTIDRUG RESISTANCE PROTEIN MDTA"/>
    <property type="match status" value="1"/>
</dbReference>
<dbReference type="Gene3D" id="1.10.287.470">
    <property type="entry name" value="Helix hairpin bin"/>
    <property type="match status" value="1"/>
</dbReference>
<sequence length="370" mass="41609">MITMRKVLLVILGIIILGGASYIAFLLINAPKEANKANKNIYKPIAIDTITNSDIPIVVKTNGVAEALKKFELFSEVQGVFQYSSKDFRAGQTYDKGQILLKINNEEFMANVISAKSDFFNLLVALMPDIKIDYPQEFEQWQTYINEFDVQEPLQELPEPSKQLKYFITGRGILSSYYNIKNLETRLNKFTIRAPFDGVLTEATINLGTLVRPGQRLGEFISPSVYEIQIALQKSMIPYLSVGDSVQLKSLDANFLALGKISRINKQIDAQTQTIQVFVQTKDQNVKEGLYLQAEIEGQTIQNAYSINRSLLNNANQVFVVKDSILDYRTVTPIYFTEDKALVKGLNDGETIMTSNLSSAYPGMLVRPKN</sequence>
<dbReference type="GO" id="GO:0015562">
    <property type="term" value="F:efflux transmembrane transporter activity"/>
    <property type="evidence" value="ECO:0007669"/>
    <property type="project" value="TreeGrafter"/>
</dbReference>
<reference evidence="2 3" key="1">
    <citation type="submission" date="2019-04" db="EMBL/GenBank/DDBJ databases">
        <title>Psychroflexus halotolerans sp. nov., isolated from a marine solar saltern.</title>
        <authorList>
            <person name="Feng X."/>
        </authorList>
    </citation>
    <scope>NUCLEOTIDE SEQUENCE [LARGE SCALE GENOMIC DNA]</scope>
    <source>
        <strain evidence="2 3">WDS2C27</strain>
    </source>
</reference>
<evidence type="ECO:0000256" key="1">
    <source>
        <dbReference type="SAM" id="Phobius"/>
    </source>
</evidence>
<dbReference type="Gene3D" id="2.40.30.170">
    <property type="match status" value="1"/>
</dbReference>
<dbReference type="Proteomes" id="UP000306552">
    <property type="component" value="Unassembled WGS sequence"/>
</dbReference>
<dbReference type="OrthoDB" id="1114717at2"/>
<dbReference type="Gene3D" id="2.40.420.20">
    <property type="match status" value="1"/>
</dbReference>
<dbReference type="AlphaFoldDB" id="A0A4U5TPI7"/>
<evidence type="ECO:0000313" key="3">
    <source>
        <dbReference type="Proteomes" id="UP000306552"/>
    </source>
</evidence>
<evidence type="ECO:0000313" key="2">
    <source>
        <dbReference type="EMBL" id="TKS56027.1"/>
    </source>
</evidence>
<dbReference type="EMBL" id="SWMU01000003">
    <property type="protein sequence ID" value="TKS56027.1"/>
    <property type="molecule type" value="Genomic_DNA"/>
</dbReference>
<dbReference type="Gene3D" id="2.40.50.100">
    <property type="match status" value="1"/>
</dbReference>
<dbReference type="GO" id="GO:1990281">
    <property type="term" value="C:efflux pump complex"/>
    <property type="evidence" value="ECO:0007669"/>
    <property type="project" value="TreeGrafter"/>
</dbReference>
<keyword evidence="1" id="KW-0472">Membrane</keyword>
<keyword evidence="1" id="KW-1133">Transmembrane helix</keyword>
<organism evidence="2 3">
    <name type="scientific">Mesohalobacter halotolerans</name>
    <dbReference type="NCBI Taxonomy" id="1883405"/>
    <lineage>
        <taxon>Bacteria</taxon>
        <taxon>Pseudomonadati</taxon>
        <taxon>Bacteroidota</taxon>
        <taxon>Flavobacteriia</taxon>
        <taxon>Flavobacteriales</taxon>
        <taxon>Flavobacteriaceae</taxon>
        <taxon>Mesohalobacter</taxon>
    </lineage>
</organism>
<name>A0A4U5TPI7_9FLAO</name>
<keyword evidence="1" id="KW-0812">Transmembrane</keyword>